<dbReference type="RefSeq" id="WP_085767480.1">
    <property type="nucleotide sequence ID" value="NZ_CP019344.1"/>
</dbReference>
<dbReference type="AlphaFoldDB" id="A0A1W6MM65"/>
<evidence type="ECO:0008006" key="3">
    <source>
        <dbReference type="Google" id="ProtNLM"/>
    </source>
</evidence>
<keyword evidence="2" id="KW-1185">Reference proteome</keyword>
<sequence>MAKTRYKKPESLKKFEDFAFKKKVEANPSFPYPVKTRYSDRDTNSLTKCVQDCIELTGGFVERVNSTGMLLKTKDGERWVKGSSRAGTSDLHALIKGVSVKIEIKCKYTNDRQSEAQKQYQRDIERAGGIYVIVRDFTEFTNWYRKFLREHK</sequence>
<dbReference type="OrthoDB" id="956296at2"/>
<evidence type="ECO:0000313" key="2">
    <source>
        <dbReference type="Proteomes" id="UP000193431"/>
    </source>
</evidence>
<dbReference type="InterPro" id="IPR011856">
    <property type="entry name" value="tRNA_endonuc-like_dom_sf"/>
</dbReference>
<accession>A0A1W6MM65</accession>
<dbReference type="Proteomes" id="UP000193431">
    <property type="component" value="Chromosome"/>
</dbReference>
<evidence type="ECO:0000313" key="1">
    <source>
        <dbReference type="EMBL" id="ARN78675.1"/>
    </source>
</evidence>
<protein>
    <recommendedName>
        <fullName evidence="3">VRR-NUC domain-containing protein</fullName>
    </recommendedName>
</protein>
<dbReference type="Gene3D" id="3.40.1350.10">
    <property type="match status" value="1"/>
</dbReference>
<proteinExistence type="predicted"/>
<dbReference type="STRING" id="331648.BST97_12115"/>
<organism evidence="1 2">
    <name type="scientific">Nonlabens spongiae</name>
    <dbReference type="NCBI Taxonomy" id="331648"/>
    <lineage>
        <taxon>Bacteria</taxon>
        <taxon>Pseudomonadati</taxon>
        <taxon>Bacteroidota</taxon>
        <taxon>Flavobacteriia</taxon>
        <taxon>Flavobacteriales</taxon>
        <taxon>Flavobacteriaceae</taxon>
        <taxon>Nonlabens</taxon>
    </lineage>
</organism>
<name>A0A1W6MM65_9FLAO</name>
<dbReference type="GO" id="GO:0003676">
    <property type="term" value="F:nucleic acid binding"/>
    <property type="evidence" value="ECO:0007669"/>
    <property type="project" value="InterPro"/>
</dbReference>
<reference evidence="1 2" key="1">
    <citation type="submission" date="2016-11" db="EMBL/GenBank/DDBJ databases">
        <title>Trade-off between light-utilization and light-protection in marine flavobacteria.</title>
        <authorList>
            <person name="Kumagai Y."/>
        </authorList>
    </citation>
    <scope>NUCLEOTIDE SEQUENCE [LARGE SCALE GENOMIC DNA]</scope>
    <source>
        <strain evidence="1 2">JCM 13191</strain>
    </source>
</reference>
<dbReference type="EMBL" id="CP019344">
    <property type="protein sequence ID" value="ARN78675.1"/>
    <property type="molecule type" value="Genomic_DNA"/>
</dbReference>
<gene>
    <name evidence="1" type="ORF">BST97_12115</name>
</gene>